<dbReference type="STRING" id="933852.A0A0C2WWC7"/>
<dbReference type="Proteomes" id="UP000054097">
    <property type="component" value="Unassembled WGS sequence"/>
</dbReference>
<protein>
    <submittedName>
        <fullName evidence="2">Uncharacterized protein</fullName>
    </submittedName>
</protein>
<dbReference type="AlphaFoldDB" id="A0A0C2WWC7"/>
<reference evidence="3" key="2">
    <citation type="submission" date="2015-01" db="EMBL/GenBank/DDBJ databases">
        <title>Evolutionary Origins and Diversification of the Mycorrhizal Mutualists.</title>
        <authorList>
            <consortium name="DOE Joint Genome Institute"/>
            <consortium name="Mycorrhizal Genomics Consortium"/>
            <person name="Kohler A."/>
            <person name="Kuo A."/>
            <person name="Nagy L.G."/>
            <person name="Floudas D."/>
            <person name="Copeland A."/>
            <person name="Barry K.W."/>
            <person name="Cichocki N."/>
            <person name="Veneault-Fourrey C."/>
            <person name="LaButti K."/>
            <person name="Lindquist E.A."/>
            <person name="Lipzen A."/>
            <person name="Lundell T."/>
            <person name="Morin E."/>
            <person name="Murat C."/>
            <person name="Riley R."/>
            <person name="Ohm R."/>
            <person name="Sun H."/>
            <person name="Tunlid A."/>
            <person name="Henrissat B."/>
            <person name="Grigoriev I.V."/>
            <person name="Hibbett D.S."/>
            <person name="Martin F."/>
        </authorList>
    </citation>
    <scope>NUCLEOTIDE SEQUENCE [LARGE SCALE GENOMIC DNA]</scope>
    <source>
        <strain evidence="3">MAFF 305830</strain>
    </source>
</reference>
<evidence type="ECO:0000313" key="2">
    <source>
        <dbReference type="EMBL" id="KIM30448.1"/>
    </source>
</evidence>
<organism evidence="2 3">
    <name type="scientific">Serendipita vermifera MAFF 305830</name>
    <dbReference type="NCBI Taxonomy" id="933852"/>
    <lineage>
        <taxon>Eukaryota</taxon>
        <taxon>Fungi</taxon>
        <taxon>Dikarya</taxon>
        <taxon>Basidiomycota</taxon>
        <taxon>Agaricomycotina</taxon>
        <taxon>Agaricomycetes</taxon>
        <taxon>Sebacinales</taxon>
        <taxon>Serendipitaceae</taxon>
        <taxon>Serendipita</taxon>
    </lineage>
</organism>
<name>A0A0C2WWC7_SERVB</name>
<accession>A0A0C2WWC7</accession>
<keyword evidence="3" id="KW-1185">Reference proteome</keyword>
<feature type="compositionally biased region" description="Polar residues" evidence="1">
    <location>
        <begin position="49"/>
        <end position="65"/>
    </location>
</feature>
<gene>
    <name evidence="2" type="ORF">M408DRAFT_328040</name>
</gene>
<evidence type="ECO:0000256" key="1">
    <source>
        <dbReference type="SAM" id="MobiDB-lite"/>
    </source>
</evidence>
<evidence type="ECO:0000313" key="3">
    <source>
        <dbReference type="Proteomes" id="UP000054097"/>
    </source>
</evidence>
<feature type="region of interest" description="Disordered" evidence="1">
    <location>
        <begin position="44"/>
        <end position="70"/>
    </location>
</feature>
<dbReference type="EMBL" id="KN824284">
    <property type="protein sequence ID" value="KIM30448.1"/>
    <property type="molecule type" value="Genomic_DNA"/>
</dbReference>
<dbReference type="HOGENOM" id="CLU_041941_0_0_1"/>
<proteinExistence type="predicted"/>
<sequence length="438" mass="48078">MSQVSNQNESSNVQSPVVASVPPPIVPLPMSFPALLVNPRNKAVHLQPSRDTQASKPTKVNTTLDGKTRGKRHIRRYDNVNFYGNPHIVQPGRADFQVPHADVKPTFPKPLPAYLPRVSPAPSGGVVLRSEPGNINSAYSGRFTLSLRGVRKDLRQRGGGLARSLVQDIESAIQSWLDATEISASEETSGRAIDHADSPVIQELSYKPLELVWITDDPFARWIIHCVSRWHGVVSFSKDVSIPGDGEHGPSIQRQTHLLRPNTRHPDPRAAAAIYTPTATDLESSIVDTEDSDYANLGDSISSLQIVDVPDMDASIASLGVIDSQIKEEAESYLSDAESTFSLVEHPTEVVGAGEPTNASEKDEVTGRSIRPTERVEGINFQPNLSRMMRSESSPSRSPIRTRRLRHVRRVVVPPRRSQGVFRTVDPPSSFMAYVYGA</sequence>
<dbReference type="OrthoDB" id="10256743at2759"/>
<reference evidence="2 3" key="1">
    <citation type="submission" date="2014-04" db="EMBL/GenBank/DDBJ databases">
        <authorList>
            <consortium name="DOE Joint Genome Institute"/>
            <person name="Kuo A."/>
            <person name="Zuccaro A."/>
            <person name="Kohler A."/>
            <person name="Nagy L.G."/>
            <person name="Floudas D."/>
            <person name="Copeland A."/>
            <person name="Barry K.W."/>
            <person name="Cichocki N."/>
            <person name="Veneault-Fourrey C."/>
            <person name="LaButti K."/>
            <person name="Lindquist E.A."/>
            <person name="Lipzen A."/>
            <person name="Lundell T."/>
            <person name="Morin E."/>
            <person name="Murat C."/>
            <person name="Sun H."/>
            <person name="Tunlid A."/>
            <person name="Henrissat B."/>
            <person name="Grigoriev I.V."/>
            <person name="Hibbett D.S."/>
            <person name="Martin F."/>
            <person name="Nordberg H.P."/>
            <person name="Cantor M.N."/>
            <person name="Hua S.X."/>
        </authorList>
    </citation>
    <scope>NUCLEOTIDE SEQUENCE [LARGE SCALE GENOMIC DNA]</scope>
    <source>
        <strain evidence="2 3">MAFF 305830</strain>
    </source>
</reference>